<reference evidence="9" key="2">
    <citation type="submission" date="2017-05" db="UniProtKB">
        <authorList>
            <consortium name="EnsemblMetazoa"/>
        </authorList>
    </citation>
    <scope>IDENTIFICATION</scope>
</reference>
<evidence type="ECO:0000313" key="9">
    <source>
        <dbReference type="EnsemblMetazoa" id="Aqu2.1.22667_001"/>
    </source>
</evidence>
<evidence type="ECO:0000256" key="5">
    <source>
        <dbReference type="PROSITE-ProRule" id="PRU00581"/>
    </source>
</evidence>
<feature type="transmembrane region" description="Helical" evidence="7">
    <location>
        <begin position="162"/>
        <end position="183"/>
    </location>
</feature>
<dbReference type="EnsemblMetazoa" id="Aqu2.1.22667_001">
    <property type="protein sequence ID" value="Aqu2.1.22667_001"/>
    <property type="gene ID" value="Aqu2.1.22667"/>
</dbReference>
<dbReference type="GO" id="GO:0016020">
    <property type="term" value="C:membrane"/>
    <property type="evidence" value="ECO:0007669"/>
    <property type="project" value="UniProtKB-SubCell"/>
</dbReference>
<proteinExistence type="predicted"/>
<name>A0A1X7U441_AMPQE</name>
<sequence>MAQQTSYSYNYQYSWQTTPGGPGAPGGPPPGPPQETAAPQAYHEETRTTNEDGSNTTTVTGGFSAATTTETGPTESEGQSSPSGSIGAGFDHTYLRSIEGILRLISIPLAAIFFIINAADYRTGGEWFNIMVAIGWIVYAIIVIVIEVFILNFYVHRLLDGIVCLVYVALWSLAVLICIIDAARFDAVGIGISVIFGVAVAILVGVNAFFALRTWKTYENGRKGSVAIFII</sequence>
<evidence type="ECO:0000256" key="7">
    <source>
        <dbReference type="SAM" id="Phobius"/>
    </source>
</evidence>
<feature type="transmembrane region" description="Helical" evidence="7">
    <location>
        <begin position="100"/>
        <end position="118"/>
    </location>
</feature>
<dbReference type="STRING" id="400682.A0A1X7U441"/>
<keyword evidence="3 7" id="KW-1133">Transmembrane helix</keyword>
<evidence type="ECO:0000259" key="8">
    <source>
        <dbReference type="PROSITE" id="PS51225"/>
    </source>
</evidence>
<protein>
    <recommendedName>
        <fullName evidence="8">MARVEL domain-containing protein</fullName>
    </recommendedName>
</protein>
<feature type="compositionally biased region" description="Polar residues" evidence="6">
    <location>
        <begin position="51"/>
        <end position="61"/>
    </location>
</feature>
<evidence type="ECO:0000256" key="1">
    <source>
        <dbReference type="ARBA" id="ARBA00004141"/>
    </source>
</evidence>
<feature type="transmembrane region" description="Helical" evidence="7">
    <location>
        <begin position="130"/>
        <end position="155"/>
    </location>
</feature>
<dbReference type="Proteomes" id="UP000007879">
    <property type="component" value="Unassembled WGS sequence"/>
</dbReference>
<keyword evidence="10" id="KW-1185">Reference proteome</keyword>
<dbReference type="EnsemblMetazoa" id="XM_003388963.3">
    <property type="protein sequence ID" value="XP_003389011.1"/>
    <property type="gene ID" value="LOC100635744"/>
</dbReference>
<feature type="transmembrane region" description="Helical" evidence="7">
    <location>
        <begin position="189"/>
        <end position="212"/>
    </location>
</feature>
<gene>
    <name evidence="9" type="primary">100635744</name>
</gene>
<evidence type="ECO:0000256" key="3">
    <source>
        <dbReference type="ARBA" id="ARBA00022989"/>
    </source>
</evidence>
<feature type="region of interest" description="Disordered" evidence="6">
    <location>
        <begin position="1"/>
        <end position="85"/>
    </location>
</feature>
<dbReference type="InterPro" id="IPR008253">
    <property type="entry name" value="Marvel"/>
</dbReference>
<evidence type="ECO:0000256" key="4">
    <source>
        <dbReference type="ARBA" id="ARBA00023136"/>
    </source>
</evidence>
<dbReference type="InParanoid" id="A0A1X7U441"/>
<feature type="compositionally biased region" description="Low complexity" evidence="6">
    <location>
        <begin position="1"/>
        <end position="19"/>
    </location>
</feature>
<accession>A0A1X7U441</accession>
<reference evidence="10" key="1">
    <citation type="journal article" date="2010" name="Nature">
        <title>The Amphimedon queenslandica genome and the evolution of animal complexity.</title>
        <authorList>
            <person name="Srivastava M."/>
            <person name="Simakov O."/>
            <person name="Chapman J."/>
            <person name="Fahey B."/>
            <person name="Gauthier M.E."/>
            <person name="Mitros T."/>
            <person name="Richards G.S."/>
            <person name="Conaco C."/>
            <person name="Dacre M."/>
            <person name="Hellsten U."/>
            <person name="Larroux C."/>
            <person name="Putnam N.H."/>
            <person name="Stanke M."/>
            <person name="Adamska M."/>
            <person name="Darling A."/>
            <person name="Degnan S.M."/>
            <person name="Oakley T.H."/>
            <person name="Plachetzki D.C."/>
            <person name="Zhai Y."/>
            <person name="Adamski M."/>
            <person name="Calcino A."/>
            <person name="Cummins S.F."/>
            <person name="Goodstein D.M."/>
            <person name="Harris C."/>
            <person name="Jackson D.J."/>
            <person name="Leys S.P."/>
            <person name="Shu S."/>
            <person name="Woodcroft B.J."/>
            <person name="Vervoort M."/>
            <person name="Kosik K.S."/>
            <person name="Manning G."/>
            <person name="Degnan B.M."/>
            <person name="Rokhsar D.S."/>
        </authorList>
    </citation>
    <scope>NUCLEOTIDE SEQUENCE [LARGE SCALE GENOMIC DNA]</scope>
</reference>
<keyword evidence="2 5" id="KW-0812">Transmembrane</keyword>
<evidence type="ECO:0000313" key="10">
    <source>
        <dbReference type="Proteomes" id="UP000007879"/>
    </source>
</evidence>
<evidence type="ECO:0000256" key="6">
    <source>
        <dbReference type="SAM" id="MobiDB-lite"/>
    </source>
</evidence>
<feature type="domain" description="MARVEL" evidence="8">
    <location>
        <begin position="94"/>
        <end position="216"/>
    </location>
</feature>
<keyword evidence="4 5" id="KW-0472">Membrane</keyword>
<dbReference type="PROSITE" id="PS51225">
    <property type="entry name" value="MARVEL"/>
    <property type="match status" value="1"/>
</dbReference>
<dbReference type="AlphaFoldDB" id="A0A1X7U441"/>
<evidence type="ECO:0000256" key="2">
    <source>
        <dbReference type="ARBA" id="ARBA00022692"/>
    </source>
</evidence>
<comment type="subcellular location">
    <subcellularLocation>
        <location evidence="1">Membrane</location>
        <topology evidence="1">Multi-pass membrane protein</topology>
    </subcellularLocation>
</comment>
<dbReference type="KEGG" id="aqu:100635744"/>
<feature type="compositionally biased region" description="Low complexity" evidence="6">
    <location>
        <begin position="64"/>
        <end position="78"/>
    </location>
</feature>
<organism evidence="9">
    <name type="scientific">Amphimedon queenslandica</name>
    <name type="common">Sponge</name>
    <dbReference type="NCBI Taxonomy" id="400682"/>
    <lineage>
        <taxon>Eukaryota</taxon>
        <taxon>Metazoa</taxon>
        <taxon>Porifera</taxon>
        <taxon>Demospongiae</taxon>
        <taxon>Heteroscleromorpha</taxon>
        <taxon>Haplosclerida</taxon>
        <taxon>Niphatidae</taxon>
        <taxon>Amphimedon</taxon>
    </lineage>
</organism>